<protein>
    <recommendedName>
        <fullName evidence="1">Fatty acyl-CoA reductase</fullName>
        <ecNumber evidence="1">1.2.1.84</ecNumber>
    </recommendedName>
</protein>
<dbReference type="GO" id="GO:0010345">
    <property type="term" value="P:suberin biosynthetic process"/>
    <property type="evidence" value="ECO:0007669"/>
    <property type="project" value="TreeGrafter"/>
</dbReference>
<sequence length="242" mass="26816">MGEMLVLNMKDTLPLIIIRPTIVISTYLEPFPGWIEGLRTIDFVVANYGEGTLTSFVGNPETILDVIPVDMVVNFMIIASIALSEGLSQNLVYHIGSSSRNPFKFSNLVDVMYCYFTNNPLINKYGKPVVVTKKLTLSSTRANEFNQHKKCTNLIPSLRACTFDAKNVESLTMVAKGSASMDAGFNFDPKSINWKDYMMDVHFPGLVKNSIKALPIGSKIKVDVRLKVKMVPPNPKSSVTDS</sequence>
<evidence type="ECO:0000259" key="2">
    <source>
        <dbReference type="Pfam" id="PF07993"/>
    </source>
</evidence>
<dbReference type="InterPro" id="IPR036291">
    <property type="entry name" value="NAD(P)-bd_dom_sf"/>
</dbReference>
<feature type="domain" description="Thioester reductase (TE)" evidence="2">
    <location>
        <begin position="1"/>
        <end position="76"/>
    </location>
</feature>
<keyword evidence="1" id="KW-0443">Lipid metabolism</keyword>
<dbReference type="Gene3D" id="3.40.50.720">
    <property type="entry name" value="NAD(P)-binding Rossmann-like Domain"/>
    <property type="match status" value="1"/>
</dbReference>
<keyword evidence="1" id="KW-0521">NADP</keyword>
<evidence type="ECO:0000313" key="4">
    <source>
        <dbReference type="Proteomes" id="UP000257109"/>
    </source>
</evidence>
<organism evidence="3 4">
    <name type="scientific">Mucuna pruriens</name>
    <name type="common">Velvet bean</name>
    <name type="synonym">Dolichos pruriens</name>
    <dbReference type="NCBI Taxonomy" id="157652"/>
    <lineage>
        <taxon>Eukaryota</taxon>
        <taxon>Viridiplantae</taxon>
        <taxon>Streptophyta</taxon>
        <taxon>Embryophyta</taxon>
        <taxon>Tracheophyta</taxon>
        <taxon>Spermatophyta</taxon>
        <taxon>Magnoliopsida</taxon>
        <taxon>eudicotyledons</taxon>
        <taxon>Gunneridae</taxon>
        <taxon>Pentapetalae</taxon>
        <taxon>rosids</taxon>
        <taxon>fabids</taxon>
        <taxon>Fabales</taxon>
        <taxon>Fabaceae</taxon>
        <taxon>Papilionoideae</taxon>
        <taxon>50 kb inversion clade</taxon>
        <taxon>NPAAA clade</taxon>
        <taxon>indigoferoid/millettioid clade</taxon>
        <taxon>Phaseoleae</taxon>
        <taxon>Mucuna</taxon>
    </lineage>
</organism>
<gene>
    <name evidence="3" type="primary">FAR4</name>
    <name evidence="3" type="ORF">CR513_35132</name>
</gene>
<dbReference type="InterPro" id="IPR013120">
    <property type="entry name" value="FAR_NAD-bd"/>
</dbReference>
<dbReference type="OrthoDB" id="429813at2759"/>
<reference evidence="3" key="1">
    <citation type="submission" date="2018-05" db="EMBL/GenBank/DDBJ databases">
        <title>Draft genome of Mucuna pruriens seed.</title>
        <authorList>
            <person name="Nnadi N.E."/>
            <person name="Vos R."/>
            <person name="Hasami M.H."/>
            <person name="Devisetty U.K."/>
            <person name="Aguiy J.C."/>
        </authorList>
    </citation>
    <scope>NUCLEOTIDE SEQUENCE [LARGE SCALE GENOMIC DNA]</scope>
    <source>
        <strain evidence="3">JCA_2017</strain>
    </source>
</reference>
<dbReference type="InterPro" id="IPR026055">
    <property type="entry name" value="FAR"/>
</dbReference>
<proteinExistence type="inferred from homology"/>
<comment type="similarity">
    <text evidence="1">Belongs to the fatty acyl-CoA reductase family.</text>
</comment>
<dbReference type="GO" id="GO:0035336">
    <property type="term" value="P:long-chain fatty-acyl-CoA metabolic process"/>
    <property type="evidence" value="ECO:0007669"/>
    <property type="project" value="TreeGrafter"/>
</dbReference>
<keyword evidence="4" id="KW-1185">Reference proteome</keyword>
<evidence type="ECO:0000313" key="3">
    <source>
        <dbReference type="EMBL" id="RDX83898.1"/>
    </source>
</evidence>
<dbReference type="Proteomes" id="UP000257109">
    <property type="component" value="Unassembled WGS sequence"/>
</dbReference>
<dbReference type="PANTHER" id="PTHR11011:SF84">
    <property type="entry name" value="ACYL-COA REDUCTASE-LIKE PROTEIN, PUTATIVE-RELATED"/>
    <property type="match status" value="1"/>
</dbReference>
<dbReference type="SUPFAM" id="SSF51735">
    <property type="entry name" value="NAD(P)-binding Rossmann-fold domains"/>
    <property type="match status" value="1"/>
</dbReference>
<comment type="catalytic activity">
    <reaction evidence="1">
        <text>a long-chain fatty acyl-CoA + 2 NADPH + 2 H(+) = a long-chain primary fatty alcohol + 2 NADP(+) + CoA</text>
        <dbReference type="Rhea" id="RHEA:52716"/>
        <dbReference type="ChEBI" id="CHEBI:15378"/>
        <dbReference type="ChEBI" id="CHEBI:57287"/>
        <dbReference type="ChEBI" id="CHEBI:57783"/>
        <dbReference type="ChEBI" id="CHEBI:58349"/>
        <dbReference type="ChEBI" id="CHEBI:77396"/>
        <dbReference type="ChEBI" id="CHEBI:83139"/>
        <dbReference type="EC" id="1.2.1.84"/>
    </reaction>
</comment>
<keyword evidence="1" id="KW-0560">Oxidoreductase</keyword>
<comment type="function">
    <text evidence="1">Catalyzes the reduction of fatty acyl-CoA to fatty alcohols.</text>
</comment>
<accession>A0A371G033</accession>
<dbReference type="AlphaFoldDB" id="A0A371G033"/>
<dbReference type="STRING" id="157652.A0A371G033"/>
<dbReference type="GO" id="GO:0080019">
    <property type="term" value="F:alcohol-forming very long-chain fatty acyl-CoA reductase activity"/>
    <property type="evidence" value="ECO:0007669"/>
    <property type="project" value="InterPro"/>
</dbReference>
<dbReference type="EC" id="1.2.1.84" evidence="1"/>
<name>A0A371G033_MUCPR</name>
<comment type="caution">
    <text evidence="3">The sequence shown here is derived from an EMBL/GenBank/DDBJ whole genome shotgun (WGS) entry which is preliminary data.</text>
</comment>
<feature type="non-terminal residue" evidence="3">
    <location>
        <position position="242"/>
    </location>
</feature>
<dbReference type="EMBL" id="QJKJ01007211">
    <property type="protein sequence ID" value="RDX83898.1"/>
    <property type="molecule type" value="Genomic_DNA"/>
</dbReference>
<keyword evidence="1" id="KW-0444">Lipid biosynthesis</keyword>
<evidence type="ECO:0000256" key="1">
    <source>
        <dbReference type="RuleBase" id="RU363097"/>
    </source>
</evidence>
<dbReference type="PANTHER" id="PTHR11011">
    <property type="entry name" value="MALE STERILITY PROTEIN 2-RELATED"/>
    <property type="match status" value="1"/>
</dbReference>
<dbReference type="Pfam" id="PF07993">
    <property type="entry name" value="NAD_binding_4"/>
    <property type="match status" value="1"/>
</dbReference>
<dbReference type="GO" id="GO:0102965">
    <property type="term" value="F:alcohol-forming long-chain fatty acyl-CoA reductase activity"/>
    <property type="evidence" value="ECO:0007669"/>
    <property type="project" value="UniProtKB-EC"/>
</dbReference>